<keyword evidence="1" id="KW-0472">Membrane</keyword>
<keyword evidence="1" id="KW-1133">Transmembrane helix</keyword>
<accession>A0A1M6SGP9</accession>
<organism evidence="2 3">
    <name type="scientific">Rubritalea squalenifaciens DSM 18772</name>
    <dbReference type="NCBI Taxonomy" id="1123071"/>
    <lineage>
        <taxon>Bacteria</taxon>
        <taxon>Pseudomonadati</taxon>
        <taxon>Verrucomicrobiota</taxon>
        <taxon>Verrucomicrobiia</taxon>
        <taxon>Verrucomicrobiales</taxon>
        <taxon>Rubritaleaceae</taxon>
        <taxon>Rubritalea</taxon>
    </lineage>
</organism>
<evidence type="ECO:0000313" key="2">
    <source>
        <dbReference type="EMBL" id="SHK43737.1"/>
    </source>
</evidence>
<reference evidence="2 3" key="1">
    <citation type="submission" date="2016-11" db="EMBL/GenBank/DDBJ databases">
        <authorList>
            <person name="Jaros S."/>
            <person name="Januszkiewicz K."/>
            <person name="Wedrychowicz H."/>
        </authorList>
    </citation>
    <scope>NUCLEOTIDE SEQUENCE [LARGE SCALE GENOMIC DNA]</scope>
    <source>
        <strain evidence="2 3">DSM 18772</strain>
    </source>
</reference>
<keyword evidence="3" id="KW-1185">Reference proteome</keyword>
<sequence>MITLIQALLRLLGVYFILRSINSVITFISILGLNYDPSESGSKFIAISVTTTAIAILLQLIVAVGLILIAPKLARMIVGRDKEIPSSPSLDLAVVVSSAMLIAAWSIIRMVDYIYQILLAIKHNEEPSPLTEEDTYHIIVNIALFLTAVFLIKKSPVILKKLKAMDSPKNPASSETPSSL</sequence>
<feature type="transmembrane region" description="Helical" evidence="1">
    <location>
        <begin position="12"/>
        <end position="33"/>
    </location>
</feature>
<keyword evidence="1" id="KW-0812">Transmembrane</keyword>
<evidence type="ECO:0000256" key="1">
    <source>
        <dbReference type="SAM" id="Phobius"/>
    </source>
</evidence>
<feature type="transmembrane region" description="Helical" evidence="1">
    <location>
        <begin position="135"/>
        <end position="152"/>
    </location>
</feature>
<evidence type="ECO:0000313" key="3">
    <source>
        <dbReference type="Proteomes" id="UP000184510"/>
    </source>
</evidence>
<dbReference type="EMBL" id="FQYR01000009">
    <property type="protein sequence ID" value="SHK43737.1"/>
    <property type="molecule type" value="Genomic_DNA"/>
</dbReference>
<protein>
    <submittedName>
        <fullName evidence="2">Uncharacterized protein</fullName>
    </submittedName>
</protein>
<dbReference type="AlphaFoldDB" id="A0A1M6SGP9"/>
<feature type="transmembrane region" description="Helical" evidence="1">
    <location>
        <begin position="90"/>
        <end position="115"/>
    </location>
</feature>
<dbReference type="RefSeq" id="WP_143185353.1">
    <property type="nucleotide sequence ID" value="NZ_FQYR01000009.1"/>
</dbReference>
<name>A0A1M6SGP9_9BACT</name>
<dbReference type="InParanoid" id="A0A1M6SGP9"/>
<proteinExistence type="predicted"/>
<gene>
    <name evidence="2" type="ORF">SAMN02745181_3818</name>
</gene>
<feature type="transmembrane region" description="Helical" evidence="1">
    <location>
        <begin position="45"/>
        <end position="69"/>
    </location>
</feature>
<dbReference type="Proteomes" id="UP000184510">
    <property type="component" value="Unassembled WGS sequence"/>
</dbReference>